<protein>
    <submittedName>
        <fullName evidence="3">Uncharacterized protein</fullName>
    </submittedName>
</protein>
<keyword evidence="2" id="KW-0472">Membrane</keyword>
<organism evidence="3 4">
    <name type="scientific">Streptomyces asiaticus subsp. ignotus</name>
    <dbReference type="NCBI Taxonomy" id="3098222"/>
    <lineage>
        <taxon>Bacteria</taxon>
        <taxon>Bacillati</taxon>
        <taxon>Actinomycetota</taxon>
        <taxon>Actinomycetes</taxon>
        <taxon>Kitasatosporales</taxon>
        <taxon>Streptomycetaceae</taxon>
        <taxon>Streptomyces</taxon>
        <taxon>Streptomyces violaceusniger group</taxon>
    </lineage>
</organism>
<feature type="transmembrane region" description="Helical" evidence="2">
    <location>
        <begin position="61"/>
        <end position="80"/>
    </location>
</feature>
<keyword evidence="2" id="KW-0812">Transmembrane</keyword>
<feature type="region of interest" description="Disordered" evidence="1">
    <location>
        <begin position="82"/>
        <end position="103"/>
    </location>
</feature>
<dbReference type="Proteomes" id="UP001354709">
    <property type="component" value="Unassembled WGS sequence"/>
</dbReference>
<sequence length="103" mass="11029">MPRRPNTRRSSAMRKGGFVALEAVGMVITALAVQAMIRALLDQDREPLWGNLSWVPGGLTGQMILLGLIALVAMVSGGWAHTRKEPATERAGHPGGIRDRGTT</sequence>
<feature type="transmembrane region" description="Helical" evidence="2">
    <location>
        <begin position="20"/>
        <end position="41"/>
    </location>
</feature>
<comment type="caution">
    <text evidence="3">The sequence shown here is derived from an EMBL/GenBank/DDBJ whole genome shotgun (WGS) entry which is preliminary data.</text>
</comment>
<accession>A0ABU7QD56</accession>
<evidence type="ECO:0000313" key="3">
    <source>
        <dbReference type="EMBL" id="MEE4599295.1"/>
    </source>
</evidence>
<dbReference type="RefSeq" id="WP_138914912.1">
    <property type="nucleotide sequence ID" value="NZ_JAZBJO010000072.1"/>
</dbReference>
<evidence type="ECO:0000313" key="4">
    <source>
        <dbReference type="Proteomes" id="UP001354709"/>
    </source>
</evidence>
<proteinExistence type="predicted"/>
<evidence type="ECO:0000256" key="2">
    <source>
        <dbReference type="SAM" id="Phobius"/>
    </source>
</evidence>
<dbReference type="EMBL" id="JAZBJO010000072">
    <property type="protein sequence ID" value="MEE4599295.1"/>
    <property type="molecule type" value="Genomic_DNA"/>
</dbReference>
<evidence type="ECO:0000256" key="1">
    <source>
        <dbReference type="SAM" id="MobiDB-lite"/>
    </source>
</evidence>
<reference evidence="3 4" key="1">
    <citation type="submission" date="2023-11" db="EMBL/GenBank/DDBJ databases">
        <title>30 novel species of actinomycetes from the DSMZ collection.</title>
        <authorList>
            <person name="Nouioui I."/>
        </authorList>
    </citation>
    <scope>NUCLEOTIDE SEQUENCE [LARGE SCALE GENOMIC DNA]</scope>
    <source>
        <strain evidence="3 4">DSM 41524</strain>
    </source>
</reference>
<keyword evidence="2" id="KW-1133">Transmembrane helix</keyword>
<keyword evidence="4" id="KW-1185">Reference proteome</keyword>
<gene>
    <name evidence="3" type="ORF">V2J94_47165</name>
</gene>
<name>A0ABU7QD56_9ACTN</name>